<dbReference type="AlphaFoldDB" id="A0A3S5ANH8"/>
<dbReference type="GO" id="GO:0051731">
    <property type="term" value="F:polynucleotide 5'-hydroxyl-kinase activity"/>
    <property type="evidence" value="ECO:0007669"/>
    <property type="project" value="InterPro"/>
</dbReference>
<dbReference type="PANTHER" id="PTHR12755">
    <property type="entry name" value="CLEAVAGE/POLYADENYLATION FACTOR IA SUBUNIT CLP1P"/>
    <property type="match status" value="1"/>
</dbReference>
<reference evidence="2" key="1">
    <citation type="submission" date="2018-11" db="EMBL/GenBank/DDBJ databases">
        <authorList>
            <consortium name="Pathogen Informatics"/>
        </authorList>
    </citation>
    <scope>NUCLEOTIDE SEQUENCE</scope>
</reference>
<dbReference type="GO" id="GO:0005634">
    <property type="term" value="C:nucleus"/>
    <property type="evidence" value="ECO:0007669"/>
    <property type="project" value="TreeGrafter"/>
</dbReference>
<feature type="domain" description="Clp1 C-terminal" evidence="1">
    <location>
        <begin position="45"/>
        <end position="144"/>
    </location>
</feature>
<evidence type="ECO:0000313" key="2">
    <source>
        <dbReference type="EMBL" id="VEL24551.1"/>
    </source>
</evidence>
<protein>
    <recommendedName>
        <fullName evidence="1">Clp1 C-terminal domain-containing protein</fullName>
    </recommendedName>
</protein>
<comment type="caution">
    <text evidence="2">The sequence shown here is derived from an EMBL/GenBank/DDBJ whole genome shotgun (WGS) entry which is preliminary data.</text>
</comment>
<name>A0A3S5ANH8_9PLAT</name>
<dbReference type="Proteomes" id="UP000784294">
    <property type="component" value="Unassembled WGS sequence"/>
</dbReference>
<dbReference type="Gene3D" id="2.40.30.330">
    <property type="entry name" value="Pre-mRNA cleavage complex subunit Clp1, C-terminal domain"/>
    <property type="match status" value="1"/>
</dbReference>
<accession>A0A3S5ANH8</accession>
<dbReference type="Pfam" id="PF06807">
    <property type="entry name" value="Clp1"/>
    <property type="match status" value="1"/>
</dbReference>
<dbReference type="InterPro" id="IPR038238">
    <property type="entry name" value="Clp1_C_sf"/>
</dbReference>
<evidence type="ECO:0000259" key="1">
    <source>
        <dbReference type="Pfam" id="PF06807"/>
    </source>
</evidence>
<dbReference type="EMBL" id="CAAALY010068370">
    <property type="protein sequence ID" value="VEL24551.1"/>
    <property type="molecule type" value="Genomic_DNA"/>
</dbReference>
<proteinExistence type="predicted"/>
<dbReference type="GO" id="GO:0006388">
    <property type="term" value="P:tRNA splicing, via endonucleolytic cleavage and ligation"/>
    <property type="evidence" value="ECO:0007669"/>
    <property type="project" value="TreeGrafter"/>
</dbReference>
<dbReference type="GO" id="GO:0031124">
    <property type="term" value="P:mRNA 3'-end processing"/>
    <property type="evidence" value="ECO:0007669"/>
    <property type="project" value="InterPro"/>
</dbReference>
<gene>
    <name evidence="2" type="ORF">PXEA_LOCUS17991</name>
</gene>
<organism evidence="2 3">
    <name type="scientific">Protopolystoma xenopodis</name>
    <dbReference type="NCBI Taxonomy" id="117903"/>
    <lineage>
        <taxon>Eukaryota</taxon>
        <taxon>Metazoa</taxon>
        <taxon>Spiralia</taxon>
        <taxon>Lophotrochozoa</taxon>
        <taxon>Platyhelminthes</taxon>
        <taxon>Monogenea</taxon>
        <taxon>Polyopisthocotylea</taxon>
        <taxon>Polystomatidea</taxon>
        <taxon>Polystomatidae</taxon>
        <taxon>Protopolystoma</taxon>
    </lineage>
</organism>
<keyword evidence="3" id="KW-1185">Reference proteome</keyword>
<dbReference type="PANTHER" id="PTHR12755:SF6">
    <property type="entry name" value="POLYRIBONUCLEOTIDE 5'-HYDROXYL-KINASE CLP1"/>
    <property type="match status" value="1"/>
</dbReference>
<dbReference type="InterPro" id="IPR045116">
    <property type="entry name" value="Clp1/Grc3"/>
</dbReference>
<dbReference type="InterPro" id="IPR010655">
    <property type="entry name" value="Clp1_C"/>
</dbReference>
<sequence length="148" mass="16841">MRVRLREGNEQMRNYWNLEAAAIYYVVRPLGRCATIGCYKEMCCEYTIYKVGSEAIPDALLPHGEREEETWRNPIQVPVSRDLKHRLLAVSQAGEADQVPESPVFGFVVVIAVSDDRTNFTVLSPSPYELPNTNLLLTSLCYVDPEQF</sequence>
<dbReference type="OrthoDB" id="258143at2759"/>
<evidence type="ECO:0000313" key="3">
    <source>
        <dbReference type="Proteomes" id="UP000784294"/>
    </source>
</evidence>